<dbReference type="PROSITE" id="PS51635">
    <property type="entry name" value="PNPLA"/>
    <property type="match status" value="1"/>
</dbReference>
<reference evidence="4 5" key="1">
    <citation type="submission" date="2014-09" db="EMBL/GenBank/DDBJ databases">
        <authorList>
            <person name="Hornung B.V."/>
        </authorList>
    </citation>
    <scope>NUCLEOTIDE SEQUENCE [LARGE SCALE GENOMIC DNA]</scope>
    <source>
        <strain evidence="4 5">FRIFI</strain>
    </source>
</reference>
<keyword evidence="1 2" id="KW-0443">Lipid metabolism</keyword>
<dbReference type="Pfam" id="PF01734">
    <property type="entry name" value="Patatin"/>
    <property type="match status" value="1"/>
</dbReference>
<dbReference type="GO" id="GO:0016787">
    <property type="term" value="F:hydrolase activity"/>
    <property type="evidence" value="ECO:0007669"/>
    <property type="project" value="UniProtKB-UniRule"/>
</dbReference>
<evidence type="ECO:0000256" key="2">
    <source>
        <dbReference type="PROSITE-ProRule" id="PRU01161"/>
    </source>
</evidence>
<evidence type="ECO:0000313" key="4">
    <source>
        <dbReference type="EMBL" id="CEI73855.1"/>
    </source>
</evidence>
<dbReference type="InterPro" id="IPR047156">
    <property type="entry name" value="Teg/CotR/CapV-like"/>
</dbReference>
<feature type="short sequence motif" description="DGA/G" evidence="2">
    <location>
        <begin position="169"/>
        <end position="171"/>
    </location>
</feature>
<dbReference type="GO" id="GO:0016740">
    <property type="term" value="F:transferase activity"/>
    <property type="evidence" value="ECO:0007669"/>
    <property type="project" value="UniProtKB-KW"/>
</dbReference>
<dbReference type="PANTHER" id="PTHR24138:SF10">
    <property type="entry name" value="PHOSPHOLIPASE A2"/>
    <property type="match status" value="1"/>
</dbReference>
<feature type="active site" description="Nucleophile" evidence="2">
    <location>
        <position position="46"/>
    </location>
</feature>
<name>A0A2P2BU17_9FIRM</name>
<evidence type="ECO:0000313" key="5">
    <source>
        <dbReference type="Proteomes" id="UP000245695"/>
    </source>
</evidence>
<evidence type="ECO:0000256" key="1">
    <source>
        <dbReference type="ARBA" id="ARBA00023098"/>
    </source>
</evidence>
<feature type="short sequence motif" description="GXSXG" evidence="2">
    <location>
        <begin position="44"/>
        <end position="48"/>
    </location>
</feature>
<evidence type="ECO:0000259" key="3">
    <source>
        <dbReference type="PROSITE" id="PS51635"/>
    </source>
</evidence>
<keyword evidence="2 4" id="KW-0378">Hydrolase</keyword>
<dbReference type="InterPro" id="IPR016035">
    <property type="entry name" value="Acyl_Trfase/lysoPLipase"/>
</dbReference>
<feature type="domain" description="PNPLA" evidence="3">
    <location>
        <begin position="9"/>
        <end position="182"/>
    </location>
</feature>
<dbReference type="GO" id="GO:0016042">
    <property type="term" value="P:lipid catabolic process"/>
    <property type="evidence" value="ECO:0007669"/>
    <property type="project" value="UniProtKB-UniRule"/>
</dbReference>
<proteinExistence type="predicted"/>
<dbReference type="Gene3D" id="3.40.1090.10">
    <property type="entry name" value="Cytosolic phospholipase A2 catalytic domain"/>
    <property type="match status" value="1"/>
</dbReference>
<keyword evidence="2" id="KW-0442">Lipid degradation</keyword>
<keyword evidence="4" id="KW-0808">Transferase</keyword>
<feature type="short sequence motif" description="GXGXXG" evidence="2">
    <location>
        <begin position="13"/>
        <end position="18"/>
    </location>
</feature>
<accession>A0A2P2BU17</accession>
<dbReference type="AlphaFoldDB" id="A0A2P2BU17"/>
<dbReference type="EMBL" id="LN650648">
    <property type="protein sequence ID" value="CEI73855.1"/>
    <property type="molecule type" value="Genomic_DNA"/>
</dbReference>
<keyword evidence="5" id="KW-1185">Reference proteome</keyword>
<dbReference type="KEGG" id="rhom:FRIFI_2329"/>
<sequence length="300" mass="34161">MNKSTFNMLTFDGGGLRGSLSIRLFDKIQKEYPNILKETNLLGGTSTGSLIALGLSYGLSCESIKKLYSLEYAKYIFKNPQQEIFRPKYNNDNLKKVLLSIFPEDLRLKDLKKLVVIPTFYIGDDNNSWRAIYYNNLPNSETENARVVDVAMSSCAALIFFPTYKNHIDGGIMANNPSLACLIYAMSKEIGKSINDMRILSIGTGYKFDKIIEDTSEWGALDWILSNEPDFPIISVVLESSLSTSNEFCKKLLEDNYFRVNPKTDIDIGMDNYNALDYLNKVSKDYDVKDIINWLNTKWK</sequence>
<dbReference type="RefSeq" id="WP_166505928.1">
    <property type="nucleotide sequence ID" value="NZ_LN650648.1"/>
</dbReference>
<feature type="active site" description="Proton acceptor" evidence="2">
    <location>
        <position position="169"/>
    </location>
</feature>
<protein>
    <submittedName>
        <fullName evidence="4">Acyl transferase/acyl hydrolase/lysophospholipase</fullName>
    </submittedName>
</protein>
<dbReference type="InterPro" id="IPR002641">
    <property type="entry name" value="PNPLA_dom"/>
</dbReference>
<dbReference type="SUPFAM" id="SSF52151">
    <property type="entry name" value="FabD/lysophospholipase-like"/>
    <property type="match status" value="1"/>
</dbReference>
<organism evidence="4 5">
    <name type="scientific">Romboutsia hominis</name>
    <dbReference type="NCBI Taxonomy" id="1507512"/>
    <lineage>
        <taxon>Bacteria</taxon>
        <taxon>Bacillati</taxon>
        <taxon>Bacillota</taxon>
        <taxon>Clostridia</taxon>
        <taxon>Peptostreptococcales</taxon>
        <taxon>Peptostreptococcaceae</taxon>
        <taxon>Romboutsia</taxon>
    </lineage>
</organism>
<dbReference type="PANTHER" id="PTHR24138">
    <property type="entry name" value="INTRACELLLAR PHOSPHOLIPASE A FAMILY"/>
    <property type="match status" value="1"/>
</dbReference>
<dbReference type="Proteomes" id="UP000245695">
    <property type="component" value="Chromosome 1"/>
</dbReference>
<gene>
    <name evidence="4" type="ORF">FRIFI_2329</name>
</gene>